<dbReference type="Gene3D" id="3.40.1350.80">
    <property type="match status" value="1"/>
</dbReference>
<reference evidence="3" key="1">
    <citation type="submission" date="2022-09" db="EMBL/GenBank/DDBJ databases">
        <title>Novel species in genus Arthrobacter.</title>
        <authorList>
            <person name="Liu Y."/>
        </authorList>
    </citation>
    <scope>NUCLEOTIDE SEQUENCE</scope>
    <source>
        <strain evidence="3">Zg-Y815</strain>
    </source>
</reference>
<gene>
    <name evidence="3" type="ORF">N2K95_03440</name>
</gene>
<proteinExistence type="predicted"/>
<dbReference type="Proteomes" id="UP001059859">
    <property type="component" value="Chromosome"/>
</dbReference>
<organism evidence="3 4">
    <name type="scientific">Arthrobacter zhaoxinii</name>
    <dbReference type="NCBI Taxonomy" id="2964616"/>
    <lineage>
        <taxon>Bacteria</taxon>
        <taxon>Bacillati</taxon>
        <taxon>Actinomycetota</taxon>
        <taxon>Actinomycetes</taxon>
        <taxon>Micrococcales</taxon>
        <taxon>Micrococcaceae</taxon>
        <taxon>Arthrobacter</taxon>
    </lineage>
</organism>
<dbReference type="GO" id="GO:0004519">
    <property type="term" value="F:endonuclease activity"/>
    <property type="evidence" value="ECO:0007669"/>
    <property type="project" value="UniProtKB-KW"/>
</dbReference>
<evidence type="ECO:0000313" key="4">
    <source>
        <dbReference type="Proteomes" id="UP001059859"/>
    </source>
</evidence>
<dbReference type="RefSeq" id="WP_260652928.1">
    <property type="nucleotide sequence ID" value="NZ_CP104275.1"/>
</dbReference>
<evidence type="ECO:0000259" key="2">
    <source>
        <dbReference type="Pfam" id="PF17728"/>
    </source>
</evidence>
<dbReference type="Pfam" id="PF06616">
    <property type="entry name" value="BsuBI_PstI_RE"/>
    <property type="match status" value="1"/>
</dbReference>
<evidence type="ECO:0000313" key="3">
    <source>
        <dbReference type="EMBL" id="UWX97751.1"/>
    </source>
</evidence>
<dbReference type="InterPro" id="IPR041454">
    <property type="entry name" value="BsuBI/PstI_N"/>
</dbReference>
<keyword evidence="4" id="KW-1185">Reference proteome</keyword>
<keyword evidence="3" id="KW-0540">Nuclease</keyword>
<dbReference type="Gene3D" id="1.10.10.1820">
    <property type="entry name" value="BsuBI/PstI restriction endonuclease-like"/>
    <property type="match status" value="1"/>
</dbReference>
<sequence length="332" mass="36918">MTAAAHNGITGQASTARVREAVEVLRQLGFDQGRLNDRSGMILLGLLQLTPEKPWSESTNPMLGTSAILDWVNAEYGMTYAPNTRETFRRQTLHQFVAAGLVQYNFDKPERTPNDRNNNYRIAPPALELLRLVGEIEFDSRLTEYLLAAPGLATRYAAEREMTRLPVTMPDGSELTLSAGGQNVLLKSMIEDFCSRFTPGGRVLYIGDADVKLSIFEEEILGALGVELDLHGKFPDLIVHMPEKNWLVLMEAASSHGPVDAKRYDELRSIFAGSTAGLVYVSCFPDRATMRKFLSELAWETEAWAADEPTHMIHLNGSRFLGPYEDAALHSK</sequence>
<keyword evidence="3" id="KW-0378">Hydrolase</keyword>
<accession>A0ABY5YRK8</accession>
<protein>
    <submittedName>
        <fullName evidence="3">Restriction endonuclease</fullName>
    </submittedName>
</protein>
<feature type="domain" description="BsuBI/PstI restriction endonuclease HTH" evidence="2">
    <location>
        <begin position="17"/>
        <end position="152"/>
    </location>
</feature>
<dbReference type="InterPro" id="IPR041963">
    <property type="entry name" value="BsuBI/PstI_C_sf"/>
</dbReference>
<dbReference type="InterPro" id="IPR041962">
    <property type="entry name" value="BsuBI/PstI_N_sf"/>
</dbReference>
<feature type="domain" description="BsuBI/PstI restriction endonuclease" evidence="1">
    <location>
        <begin position="166"/>
        <end position="317"/>
    </location>
</feature>
<keyword evidence="3" id="KW-0255">Endonuclease</keyword>
<name>A0ABY5YRK8_9MICC</name>
<dbReference type="Pfam" id="PF17728">
    <property type="entry name" value="BsuBI_PstI_RE_N"/>
    <property type="match status" value="1"/>
</dbReference>
<dbReference type="EMBL" id="CP104275">
    <property type="protein sequence ID" value="UWX97751.1"/>
    <property type="molecule type" value="Genomic_DNA"/>
</dbReference>
<evidence type="ECO:0000259" key="1">
    <source>
        <dbReference type="Pfam" id="PF06616"/>
    </source>
</evidence>
<dbReference type="InterPro" id="IPR009528">
    <property type="entry name" value="Restrct_endonuc_II_BsuBI_C"/>
</dbReference>